<reference evidence="2 3" key="1">
    <citation type="journal article" date="2018" name="Mol. Plant">
        <title>The genome of Artemisia annua provides insight into the evolution of Asteraceae family and artemisinin biosynthesis.</title>
        <authorList>
            <person name="Shen Q."/>
            <person name="Zhang L."/>
            <person name="Liao Z."/>
            <person name="Wang S."/>
            <person name="Yan T."/>
            <person name="Shi P."/>
            <person name="Liu M."/>
            <person name="Fu X."/>
            <person name="Pan Q."/>
            <person name="Wang Y."/>
            <person name="Lv Z."/>
            <person name="Lu X."/>
            <person name="Zhang F."/>
            <person name="Jiang W."/>
            <person name="Ma Y."/>
            <person name="Chen M."/>
            <person name="Hao X."/>
            <person name="Li L."/>
            <person name="Tang Y."/>
            <person name="Lv G."/>
            <person name="Zhou Y."/>
            <person name="Sun X."/>
            <person name="Brodelius P.E."/>
            <person name="Rose J.K.C."/>
            <person name="Tang K."/>
        </authorList>
    </citation>
    <scope>NUCLEOTIDE SEQUENCE [LARGE SCALE GENOMIC DNA]</scope>
    <source>
        <strain evidence="3">cv. Huhao1</strain>
        <tissue evidence="2">Leaf</tissue>
    </source>
</reference>
<evidence type="ECO:0000259" key="1">
    <source>
        <dbReference type="Pfam" id="PF14577"/>
    </source>
</evidence>
<dbReference type="InterPro" id="IPR027944">
    <property type="entry name" value="SEO_C"/>
</dbReference>
<dbReference type="PANTHER" id="PTHR33232">
    <property type="entry name" value="PROTEIN SIEVE ELEMENT OCCLUSION B-LIKE"/>
    <property type="match status" value="1"/>
</dbReference>
<gene>
    <name evidence="2" type="ORF">CTI12_AA433180</name>
</gene>
<dbReference type="OrthoDB" id="1689567at2759"/>
<evidence type="ECO:0000313" key="3">
    <source>
        <dbReference type="Proteomes" id="UP000245207"/>
    </source>
</evidence>
<name>A0A2U1M106_ARTAN</name>
<dbReference type="GO" id="GO:0010088">
    <property type="term" value="P:phloem development"/>
    <property type="evidence" value="ECO:0007669"/>
    <property type="project" value="InterPro"/>
</dbReference>
<proteinExistence type="predicted"/>
<sequence length="288" mass="31588">MVLFDLNEPVMLDPITGDVIDDSITNGVVEESVSADVVNSCDGSDGVVEESVSTVVVNVSDSLDGFVNSVSSSTDGVPVSNGDQVASCLPHSCLNPKKKSILTSIDIRTLREMTNVYNQKYESVASFWLDFPRIILIGLIISQFTLLKQAANSTPFLLIGPRSQKEQPVISCVLIHGSLSATICPTCTVEIGFRTKYDPSPHSPVTRTYVNMSMLHSKLQYGKSFDEDPILREIGVMLAYDSDDQGWTDICCRSNDWMRRANGDTVLSSLINYKEWLDEAQGRGFITA</sequence>
<dbReference type="EMBL" id="PKPP01006914">
    <property type="protein sequence ID" value="PWA54946.1"/>
    <property type="molecule type" value="Genomic_DNA"/>
</dbReference>
<dbReference type="PANTHER" id="PTHR33232:SF20">
    <property type="entry name" value="PROTEIN SIEVE ELEMENT OCCLUSION B-LIKE"/>
    <property type="match status" value="1"/>
</dbReference>
<dbReference type="STRING" id="35608.A0A2U1M106"/>
<dbReference type="AlphaFoldDB" id="A0A2U1M106"/>
<accession>A0A2U1M106</accession>
<dbReference type="Pfam" id="PF14577">
    <property type="entry name" value="SEO_C"/>
    <property type="match status" value="1"/>
</dbReference>
<organism evidence="2 3">
    <name type="scientific">Artemisia annua</name>
    <name type="common">Sweet wormwood</name>
    <dbReference type="NCBI Taxonomy" id="35608"/>
    <lineage>
        <taxon>Eukaryota</taxon>
        <taxon>Viridiplantae</taxon>
        <taxon>Streptophyta</taxon>
        <taxon>Embryophyta</taxon>
        <taxon>Tracheophyta</taxon>
        <taxon>Spermatophyta</taxon>
        <taxon>Magnoliopsida</taxon>
        <taxon>eudicotyledons</taxon>
        <taxon>Gunneridae</taxon>
        <taxon>Pentapetalae</taxon>
        <taxon>asterids</taxon>
        <taxon>campanulids</taxon>
        <taxon>Asterales</taxon>
        <taxon>Asteraceae</taxon>
        <taxon>Asteroideae</taxon>
        <taxon>Anthemideae</taxon>
        <taxon>Artemisiinae</taxon>
        <taxon>Artemisia</taxon>
    </lineage>
</organism>
<keyword evidence="3" id="KW-1185">Reference proteome</keyword>
<dbReference type="Proteomes" id="UP000245207">
    <property type="component" value="Unassembled WGS sequence"/>
</dbReference>
<evidence type="ECO:0000313" key="2">
    <source>
        <dbReference type="EMBL" id="PWA54946.1"/>
    </source>
</evidence>
<protein>
    <submittedName>
        <fullName evidence="2">Sieve element occlusion</fullName>
    </submittedName>
</protein>
<comment type="caution">
    <text evidence="2">The sequence shown here is derived from an EMBL/GenBank/DDBJ whole genome shotgun (WGS) entry which is preliminary data.</text>
</comment>
<dbReference type="InterPro" id="IPR039299">
    <property type="entry name" value="SEOA"/>
</dbReference>
<feature type="domain" description="Sieve element occlusion C-terminal" evidence="1">
    <location>
        <begin position="213"/>
        <end position="288"/>
    </location>
</feature>